<gene>
    <name evidence="1" type="ORF">NA56DRAFT_662927</name>
</gene>
<dbReference type="AlphaFoldDB" id="A0A2J6PR21"/>
<proteinExistence type="predicted"/>
<evidence type="ECO:0000313" key="1">
    <source>
        <dbReference type="EMBL" id="PMD16431.1"/>
    </source>
</evidence>
<name>A0A2J6PR21_9HELO</name>
<keyword evidence="2" id="KW-1185">Reference proteome</keyword>
<dbReference type="EMBL" id="KZ613505">
    <property type="protein sequence ID" value="PMD16431.1"/>
    <property type="molecule type" value="Genomic_DNA"/>
</dbReference>
<dbReference type="SUPFAM" id="SSF48452">
    <property type="entry name" value="TPR-like"/>
    <property type="match status" value="1"/>
</dbReference>
<sequence length="429" mass="49699">MAVSFQFAFLGPNHNYFAAVTKTTVKGGCPLEPSDPHFYGLPRSFEERIEKLAKTQYLYNIRGHDFLSYMGQLTNLKNQAAPLSANSVIYGEIAELSKLAQQDAQKFNHRADIITSFGPHPGSFFADAFRLNRYRWSNLPADLEDRIQEHVSLYGYGNQKTWQENKIHDVAINAVGGWVMQLKRGARFIWSQGEGRLPKELQEALAEGERRKWTISKLFLNHQAPTEYVLIFSEGQTYLRLHHNFKRKVRVMLEKWAEDKKKALQWNFTSSCSCTEQEQSQKDAAYYSRRGLFYLGRDNAELACQYLREAHHQDWENGQIGENYAKALVALRRDRKCPILEGHLERGERLPPVGASDSNADFRDQYMSMLTTIRSLNGRRTEDRRDQEEWSWYAEGVKCCPRLPEMDSNSTSDRVSRILSYELPTNREM</sequence>
<dbReference type="InterPro" id="IPR011990">
    <property type="entry name" value="TPR-like_helical_dom_sf"/>
</dbReference>
<reference evidence="1 2" key="1">
    <citation type="submission" date="2016-05" db="EMBL/GenBank/DDBJ databases">
        <title>A degradative enzymes factory behind the ericoid mycorrhizal symbiosis.</title>
        <authorList>
            <consortium name="DOE Joint Genome Institute"/>
            <person name="Martino E."/>
            <person name="Morin E."/>
            <person name="Grelet G."/>
            <person name="Kuo A."/>
            <person name="Kohler A."/>
            <person name="Daghino S."/>
            <person name="Barry K."/>
            <person name="Choi C."/>
            <person name="Cichocki N."/>
            <person name="Clum A."/>
            <person name="Copeland A."/>
            <person name="Hainaut M."/>
            <person name="Haridas S."/>
            <person name="Labutti K."/>
            <person name="Lindquist E."/>
            <person name="Lipzen A."/>
            <person name="Khouja H.-R."/>
            <person name="Murat C."/>
            <person name="Ohm R."/>
            <person name="Olson A."/>
            <person name="Spatafora J."/>
            <person name="Veneault-Fourrey C."/>
            <person name="Henrissat B."/>
            <person name="Grigoriev I."/>
            <person name="Martin F."/>
            <person name="Perotto S."/>
        </authorList>
    </citation>
    <scope>NUCLEOTIDE SEQUENCE [LARGE SCALE GENOMIC DNA]</scope>
    <source>
        <strain evidence="1 2">UAMH 7357</strain>
    </source>
</reference>
<dbReference type="Proteomes" id="UP000235672">
    <property type="component" value="Unassembled WGS sequence"/>
</dbReference>
<protein>
    <submittedName>
        <fullName evidence="1">Uncharacterized protein</fullName>
    </submittedName>
</protein>
<dbReference type="OrthoDB" id="3557967at2759"/>
<accession>A0A2J6PR21</accession>
<evidence type="ECO:0000313" key="2">
    <source>
        <dbReference type="Proteomes" id="UP000235672"/>
    </source>
</evidence>
<organism evidence="1 2">
    <name type="scientific">Hyaloscypha hepaticicola</name>
    <dbReference type="NCBI Taxonomy" id="2082293"/>
    <lineage>
        <taxon>Eukaryota</taxon>
        <taxon>Fungi</taxon>
        <taxon>Dikarya</taxon>
        <taxon>Ascomycota</taxon>
        <taxon>Pezizomycotina</taxon>
        <taxon>Leotiomycetes</taxon>
        <taxon>Helotiales</taxon>
        <taxon>Hyaloscyphaceae</taxon>
        <taxon>Hyaloscypha</taxon>
    </lineage>
</organism>